<dbReference type="AlphaFoldDB" id="A0A127K675"/>
<evidence type="ECO:0000313" key="1">
    <source>
        <dbReference type="EMBL" id="AMO37450.1"/>
    </source>
</evidence>
<organism evidence="1 2">
    <name type="scientific">Thauera humireducens</name>
    <dbReference type="NCBI Taxonomy" id="1134435"/>
    <lineage>
        <taxon>Bacteria</taxon>
        <taxon>Pseudomonadati</taxon>
        <taxon>Pseudomonadota</taxon>
        <taxon>Betaproteobacteria</taxon>
        <taxon>Rhodocyclales</taxon>
        <taxon>Zoogloeaceae</taxon>
        <taxon>Thauera</taxon>
    </lineage>
</organism>
<name>A0A127K675_9RHOO</name>
<sequence>MEQRTQTKLRRVVDLCVRAVARGSMPLSRAARTMEAAGASFEVVCRVLLPFKDGVSKNVRIDGV</sequence>
<dbReference type="EMBL" id="CP014646">
    <property type="protein sequence ID" value="AMO37450.1"/>
    <property type="molecule type" value="Genomic_DNA"/>
</dbReference>
<reference evidence="2" key="1">
    <citation type="submission" date="2016-03" db="EMBL/GenBank/DDBJ databases">
        <authorList>
            <person name="Ma C."/>
            <person name="Zhou S."/>
            <person name="Yang G."/>
        </authorList>
    </citation>
    <scope>NUCLEOTIDE SEQUENCE [LARGE SCALE GENOMIC DNA]</scope>
    <source>
        <strain evidence="2">SgZ-1</strain>
    </source>
</reference>
<dbReference type="RefSeq" id="WP_048706080.1">
    <property type="nucleotide sequence ID" value="NZ_CP014646.1"/>
</dbReference>
<accession>A0A127K675</accession>
<proteinExistence type="predicted"/>
<keyword evidence="2" id="KW-1185">Reference proteome</keyword>
<protein>
    <submittedName>
        <fullName evidence="1">Uncharacterized protein</fullName>
    </submittedName>
</protein>
<dbReference type="KEGG" id="thu:AC731_011165"/>
<gene>
    <name evidence="1" type="ORF">AC731_011165</name>
</gene>
<evidence type="ECO:0000313" key="2">
    <source>
        <dbReference type="Proteomes" id="UP000036902"/>
    </source>
</evidence>
<dbReference type="Proteomes" id="UP000036902">
    <property type="component" value="Chromosome"/>
</dbReference>